<dbReference type="Gene3D" id="2.170.16.10">
    <property type="entry name" value="Hedgehog/Intein (Hint) domain"/>
    <property type="match status" value="1"/>
</dbReference>
<dbReference type="PROSITE" id="PS50817">
    <property type="entry name" value="INTEIN_N_TER"/>
    <property type="match status" value="1"/>
</dbReference>
<organism evidence="2 3">
    <name type="scientific">Phocaeicola vulgatus PC510</name>
    <dbReference type="NCBI Taxonomy" id="702446"/>
    <lineage>
        <taxon>Bacteria</taxon>
        <taxon>Pseudomonadati</taxon>
        <taxon>Bacteroidota</taxon>
        <taxon>Bacteroidia</taxon>
        <taxon>Bacteroidales</taxon>
        <taxon>Bacteroidaceae</taxon>
        <taxon>Phocaeicola</taxon>
    </lineage>
</organism>
<accession>D4V8B6</accession>
<dbReference type="InterPro" id="IPR039510">
    <property type="entry name" value="Vint_dom"/>
</dbReference>
<gene>
    <name evidence="2" type="ORF">CUU_0578</name>
</gene>
<protein>
    <recommendedName>
        <fullName evidence="1">Hint domain-containing protein</fullName>
    </recommendedName>
</protein>
<proteinExistence type="predicted"/>
<dbReference type="GO" id="GO:0016539">
    <property type="term" value="P:intein-mediated protein splicing"/>
    <property type="evidence" value="ECO:0007669"/>
    <property type="project" value="InterPro"/>
</dbReference>
<sequence length="493" mass="55887">MKETAAPAIRLCAATPKEDADAYAGFQDVTDIQDISYDSDKKTLKAQSVAGFRERKGVIAIVSEVFDSVTGESIKGSAVMTYNAHSLVCNVDSQQGEKGLTKDSRFFVRSTFYWTETDKDGKVVMQSHEVRRDSGLIYDEGEQIVKDITVQFPNTLKPRDYTIILYNRTAEVHVDDPDKVYPAIKPTKDNKLPFYIPFIGSVSVGTGKILGIDREKSSIKLQHPEYKTEVIFNKDKSNNWKDIKWKYLNNNTCLEWEFPENWRNELDLKDLSINSVFDFYAYLVVNVDLTGAGISIPVPITIGSNVEHGYTSCKIKQVFLQWGCLGEQTLIAMADGSQREIREIKVGDMVYTGKGNVEVINIYCGMEQEIICIETETDKRLLLTGGHPVMTEEGWVRANDLNAGMCIITADGKAEKMKGLYMMPYNKKVYNLELKENDLQLIAEGIIVGDFMKQNHMEDCCNRKEEPIKGQEELTAEFQILVSEINKRRKWNE</sequence>
<name>D4V8B6_PHOVU</name>
<reference evidence="2 3" key="1">
    <citation type="journal article" date="2011" name="J. Bacteriol.">
        <title>Draft genome sequence of Bacteroides vulgatus PC510, a strain isolated from human feces.</title>
        <authorList>
            <person name="Cuiv P.O."/>
            <person name="Klaassens E.S."/>
            <person name="Durkin A.S."/>
            <person name="Harkins D.M."/>
            <person name="Foster L."/>
            <person name="McCorrison J."/>
            <person name="Torralba M."/>
            <person name="Nelson K.E."/>
            <person name="Morrison M."/>
        </authorList>
    </citation>
    <scope>NUCLEOTIDE SEQUENCE [LARGE SCALE GENOMIC DNA]</scope>
    <source>
        <strain evidence="2 3">PC510</strain>
    </source>
</reference>
<dbReference type="CDD" id="cd00081">
    <property type="entry name" value="Hint"/>
    <property type="match status" value="1"/>
</dbReference>
<dbReference type="Pfam" id="PF14623">
    <property type="entry name" value="Vint"/>
    <property type="match status" value="1"/>
</dbReference>
<dbReference type="SMART" id="SM00306">
    <property type="entry name" value="HintN"/>
    <property type="match status" value="1"/>
</dbReference>
<feature type="domain" description="Hint" evidence="1">
    <location>
        <begin position="322"/>
        <end position="411"/>
    </location>
</feature>
<evidence type="ECO:0000313" key="3">
    <source>
        <dbReference type="Proteomes" id="UP000004563"/>
    </source>
</evidence>
<dbReference type="EMBL" id="ADKO01000069">
    <property type="protein sequence ID" value="EFG17803.1"/>
    <property type="molecule type" value="Genomic_DNA"/>
</dbReference>
<dbReference type="Proteomes" id="UP000004563">
    <property type="component" value="Unassembled WGS sequence"/>
</dbReference>
<dbReference type="InterPro" id="IPR006141">
    <property type="entry name" value="Intein_N"/>
</dbReference>
<dbReference type="InterPro" id="IPR036844">
    <property type="entry name" value="Hint_dom_sf"/>
</dbReference>
<evidence type="ECO:0000259" key="1">
    <source>
        <dbReference type="SMART" id="SM00306"/>
    </source>
</evidence>
<dbReference type="AlphaFoldDB" id="D4V8B6"/>
<dbReference type="SUPFAM" id="SSF51294">
    <property type="entry name" value="Hedgehog/intein (Hint) domain"/>
    <property type="match status" value="1"/>
</dbReference>
<comment type="caution">
    <text evidence="2">The sequence shown here is derived from an EMBL/GenBank/DDBJ whole genome shotgun (WGS) entry which is preliminary data.</text>
</comment>
<dbReference type="InterPro" id="IPR003587">
    <property type="entry name" value="Hint_dom_N"/>
</dbReference>
<evidence type="ECO:0000313" key="2">
    <source>
        <dbReference type="EMBL" id="EFG17803.1"/>
    </source>
</evidence>